<keyword evidence="18" id="KW-0675">Receptor</keyword>
<protein>
    <submittedName>
        <fullName evidence="18">TonB-dependent receptor</fullName>
    </submittedName>
</protein>
<dbReference type="GO" id="GO:0009279">
    <property type="term" value="C:cell outer membrane"/>
    <property type="evidence" value="ECO:0007669"/>
    <property type="project" value="UniProtKB-SubCell"/>
</dbReference>
<keyword evidence="9 14" id="KW-0798">TonB box</keyword>
<evidence type="ECO:0000256" key="1">
    <source>
        <dbReference type="ARBA" id="ARBA00004571"/>
    </source>
</evidence>
<dbReference type="InterPro" id="IPR010917">
    <property type="entry name" value="TonB_rcpt_CS"/>
</dbReference>
<dbReference type="PANTHER" id="PTHR32552:SF81">
    <property type="entry name" value="TONB-DEPENDENT OUTER MEMBRANE RECEPTOR"/>
    <property type="match status" value="1"/>
</dbReference>
<evidence type="ECO:0000256" key="9">
    <source>
        <dbReference type="ARBA" id="ARBA00023077"/>
    </source>
</evidence>
<comment type="subcellular location">
    <subcellularLocation>
        <location evidence="1 12">Cell outer membrane</location>
        <topology evidence="1 12">Multi-pass membrane protein</topology>
    </subcellularLocation>
</comment>
<evidence type="ECO:0000256" key="5">
    <source>
        <dbReference type="ARBA" id="ARBA00022692"/>
    </source>
</evidence>
<keyword evidence="3 12" id="KW-1134">Transmembrane beta strand</keyword>
<accession>A0A842HUZ8</accession>
<organism evidence="18 19">
    <name type="scientific">Parasphingopyxis marina</name>
    <dbReference type="NCBI Taxonomy" id="2761622"/>
    <lineage>
        <taxon>Bacteria</taxon>
        <taxon>Pseudomonadati</taxon>
        <taxon>Pseudomonadota</taxon>
        <taxon>Alphaproteobacteria</taxon>
        <taxon>Sphingomonadales</taxon>
        <taxon>Sphingomonadaceae</taxon>
        <taxon>Parasphingopyxis</taxon>
    </lineage>
</organism>
<dbReference type="Gene3D" id="2.40.170.20">
    <property type="entry name" value="TonB-dependent receptor, beta-barrel domain"/>
    <property type="match status" value="2"/>
</dbReference>
<keyword evidence="6 15" id="KW-0732">Signal</keyword>
<keyword evidence="10 12" id="KW-0472">Membrane</keyword>
<keyword evidence="11 12" id="KW-0998">Cell outer membrane</keyword>
<dbReference type="Pfam" id="PF07715">
    <property type="entry name" value="Plug"/>
    <property type="match status" value="1"/>
</dbReference>
<evidence type="ECO:0000256" key="10">
    <source>
        <dbReference type="ARBA" id="ARBA00023136"/>
    </source>
</evidence>
<evidence type="ECO:0000256" key="13">
    <source>
        <dbReference type="PROSITE-ProRule" id="PRU10144"/>
    </source>
</evidence>
<dbReference type="AlphaFoldDB" id="A0A842HUZ8"/>
<keyword evidence="4" id="KW-0410">Iron transport</keyword>
<evidence type="ECO:0000313" key="19">
    <source>
        <dbReference type="Proteomes" id="UP000564378"/>
    </source>
</evidence>
<feature type="chain" id="PRO_5032678396" evidence="15">
    <location>
        <begin position="22"/>
        <end position="879"/>
    </location>
</feature>
<comment type="caution">
    <text evidence="18">The sequence shown here is derived from an EMBL/GenBank/DDBJ whole genome shotgun (WGS) entry which is preliminary data.</text>
</comment>
<feature type="short sequence motif" description="TonB C-terminal box" evidence="13">
    <location>
        <begin position="862"/>
        <end position="879"/>
    </location>
</feature>
<evidence type="ECO:0000313" key="18">
    <source>
        <dbReference type="EMBL" id="MBC2776211.1"/>
    </source>
</evidence>
<sequence>MRKSILLATAGLAAIASPAIAQDTETATADTATDQNVIVVIAQGREQRLQDVPIAVSAVNAESLRNSGANDIRQLNQLAPSLLVSSTGSEANGSARIRGIGTVGDNPGLESSVAVFIDGVYRSRTGSGLNELGEIERIEVLRGPQGTLFGRNASAGLINIVSASPEFDFGGNAELTYGNFDHIRASAGLTGPIGDTLAFRMDGVYVNRDGFYDDVTNGGTVNDRDRLFLRGQLLWEATPDLSFRLIGDYTTRDEACCAAVYATTEIAPANAGLLDLSNPIIGVMTALGFQIPSRNDIYERQISVSPGRTYAGETEDYGISLQMDWDFSWGTLTSITAYREYDSNQASDTDYGTLDILYRAPGDNAYGRQFETFSQELRLQGEAFDGALDWLIGAYYANEDLTLTDNLRFGNDYGAFAPCRVVLAVNAALIDPSQSGCLSAGGRALLTGAMSPLGAAGPLVVAGLDNLGMINDLGDNGSRYLQNSENYAFFTHNIISITDNLDLTIGLRYTNENKRFSATFNNDNTICPAQRAAFTPLLAGPLAALAGGIIGLSCQGNSSSELNGLVLNDTRSEDEITGTGILSYRPTDDLLIYGSYSRGYKAGGFNLDRSALNSPLLNPAVAGSTAALQFDPEIVDAFEIGAKYTIPGFSLSAAIFRQEFSNFQLNTFNGSVFLVQNINSCGTSLNGADRDGSAATGACAPDDVQPGVISQGIEIEATLSPIDYVNMTAGVTYVDASYENDLIGNDSGAPLDPALNLLPGDNLSNAPDLVVTGSFAWTPPIGNSGMSGLFYVDARNTSGFNTGSDLSPQKEQESFTVVNARIGIRGEDQRWALELWAQNLFDENYTQVAFNSPFQAPAQIYSAFLAEPRTYGITGRFRF</sequence>
<feature type="domain" description="TonB-dependent receptor-like beta-barrel" evidence="16">
    <location>
        <begin position="307"/>
        <end position="840"/>
    </location>
</feature>
<evidence type="ECO:0000256" key="14">
    <source>
        <dbReference type="RuleBase" id="RU003357"/>
    </source>
</evidence>
<evidence type="ECO:0000256" key="3">
    <source>
        <dbReference type="ARBA" id="ARBA00022452"/>
    </source>
</evidence>
<dbReference type="InterPro" id="IPR012910">
    <property type="entry name" value="Plug_dom"/>
</dbReference>
<keyword evidence="7" id="KW-0408">Iron</keyword>
<proteinExistence type="inferred from homology"/>
<comment type="similarity">
    <text evidence="12 14">Belongs to the TonB-dependent receptor family.</text>
</comment>
<dbReference type="SUPFAM" id="SSF56935">
    <property type="entry name" value="Porins"/>
    <property type="match status" value="1"/>
</dbReference>
<evidence type="ECO:0000256" key="8">
    <source>
        <dbReference type="ARBA" id="ARBA00023065"/>
    </source>
</evidence>
<keyword evidence="19" id="KW-1185">Reference proteome</keyword>
<dbReference type="PROSITE" id="PS01156">
    <property type="entry name" value="TONB_DEPENDENT_REC_2"/>
    <property type="match status" value="1"/>
</dbReference>
<evidence type="ECO:0000256" key="11">
    <source>
        <dbReference type="ARBA" id="ARBA00023237"/>
    </source>
</evidence>
<evidence type="ECO:0000256" key="15">
    <source>
        <dbReference type="SAM" id="SignalP"/>
    </source>
</evidence>
<evidence type="ECO:0000259" key="16">
    <source>
        <dbReference type="Pfam" id="PF00593"/>
    </source>
</evidence>
<dbReference type="PROSITE" id="PS52016">
    <property type="entry name" value="TONB_DEPENDENT_REC_3"/>
    <property type="match status" value="1"/>
</dbReference>
<name>A0A842HUZ8_9SPHN</name>
<dbReference type="RefSeq" id="WP_185799517.1">
    <property type="nucleotide sequence ID" value="NZ_JACJVJ010000001.1"/>
</dbReference>
<feature type="domain" description="TonB-dependent receptor plug" evidence="17">
    <location>
        <begin position="49"/>
        <end position="156"/>
    </location>
</feature>
<gene>
    <name evidence="18" type="ORF">H6P80_01125</name>
</gene>
<evidence type="ECO:0000256" key="12">
    <source>
        <dbReference type="PROSITE-ProRule" id="PRU01360"/>
    </source>
</evidence>
<evidence type="ECO:0000256" key="7">
    <source>
        <dbReference type="ARBA" id="ARBA00023004"/>
    </source>
</evidence>
<keyword evidence="2 12" id="KW-0813">Transport</keyword>
<dbReference type="InterPro" id="IPR039426">
    <property type="entry name" value="TonB-dep_rcpt-like"/>
</dbReference>
<dbReference type="PANTHER" id="PTHR32552">
    <property type="entry name" value="FERRICHROME IRON RECEPTOR-RELATED"/>
    <property type="match status" value="1"/>
</dbReference>
<evidence type="ECO:0000259" key="17">
    <source>
        <dbReference type="Pfam" id="PF07715"/>
    </source>
</evidence>
<evidence type="ECO:0000256" key="4">
    <source>
        <dbReference type="ARBA" id="ARBA00022496"/>
    </source>
</evidence>
<dbReference type="InterPro" id="IPR036942">
    <property type="entry name" value="Beta-barrel_TonB_sf"/>
</dbReference>
<reference evidence="18 19" key="1">
    <citation type="submission" date="2020-08" db="EMBL/GenBank/DDBJ databases">
        <title>Draft genome sequence of Parasphingopyxis sp. GrpM-11.</title>
        <authorList>
            <person name="Oh J."/>
            <person name="Roh D.-H."/>
        </authorList>
    </citation>
    <scope>NUCLEOTIDE SEQUENCE [LARGE SCALE GENOMIC DNA]</scope>
    <source>
        <strain evidence="18 19">GrpM-11</strain>
    </source>
</reference>
<keyword evidence="5 12" id="KW-0812">Transmembrane</keyword>
<dbReference type="InterPro" id="IPR000531">
    <property type="entry name" value="Beta-barrel_TonB"/>
</dbReference>
<feature type="signal peptide" evidence="15">
    <location>
        <begin position="1"/>
        <end position="21"/>
    </location>
</feature>
<evidence type="ECO:0000256" key="6">
    <source>
        <dbReference type="ARBA" id="ARBA00022729"/>
    </source>
</evidence>
<evidence type="ECO:0000256" key="2">
    <source>
        <dbReference type="ARBA" id="ARBA00022448"/>
    </source>
</evidence>
<dbReference type="Proteomes" id="UP000564378">
    <property type="component" value="Unassembled WGS sequence"/>
</dbReference>
<keyword evidence="8" id="KW-0406">Ion transport</keyword>
<dbReference type="Pfam" id="PF00593">
    <property type="entry name" value="TonB_dep_Rec_b-barrel"/>
    <property type="match status" value="1"/>
</dbReference>
<dbReference type="EMBL" id="JACJVJ010000001">
    <property type="protein sequence ID" value="MBC2776211.1"/>
    <property type="molecule type" value="Genomic_DNA"/>
</dbReference>
<dbReference type="GO" id="GO:0006826">
    <property type="term" value="P:iron ion transport"/>
    <property type="evidence" value="ECO:0007669"/>
    <property type="project" value="UniProtKB-KW"/>
</dbReference>